<gene>
    <name evidence="1" type="ORF">ACFSBJ_01145</name>
</gene>
<dbReference type="Gene3D" id="1.20.1260.10">
    <property type="match status" value="1"/>
</dbReference>
<evidence type="ECO:0000313" key="2">
    <source>
        <dbReference type="Proteomes" id="UP001597075"/>
    </source>
</evidence>
<comment type="caution">
    <text evidence="1">The sequence shown here is derived from an EMBL/GenBank/DDBJ whole genome shotgun (WGS) entry which is preliminary data.</text>
</comment>
<sequence>MDGSTLVETVRTDRETELGRLGSEKALVASTAARLDRASVLDATLDAERRAAATFAAWAADEGNDTARVAFDRVASQEREHAERVRDLLDAAGPDEDPGSDALHAHLRDLDATVERIAAGFVARPLVSERSLLQVVNFFVNEADEQAADTVRGLRSETQALTDDGATLLDACCGDDDWDQAREAADRTVDVAYAQYEERLTEMGVDPKPVC</sequence>
<accession>A0ABD6CUP5</accession>
<dbReference type="SUPFAM" id="SSF47240">
    <property type="entry name" value="Ferritin-like"/>
    <property type="match status" value="1"/>
</dbReference>
<keyword evidence="2" id="KW-1185">Reference proteome</keyword>
<reference evidence="1 2" key="1">
    <citation type="journal article" date="2019" name="Int. J. Syst. Evol. Microbiol.">
        <title>The Global Catalogue of Microorganisms (GCM) 10K type strain sequencing project: providing services to taxonomists for standard genome sequencing and annotation.</title>
        <authorList>
            <consortium name="The Broad Institute Genomics Platform"/>
            <consortium name="The Broad Institute Genome Sequencing Center for Infectious Disease"/>
            <person name="Wu L."/>
            <person name="Ma J."/>
        </authorList>
    </citation>
    <scope>NUCLEOTIDE SEQUENCE [LARGE SCALE GENOMIC DNA]</scope>
    <source>
        <strain evidence="1 2">CGMCC 1.10594</strain>
    </source>
</reference>
<dbReference type="Proteomes" id="UP001597075">
    <property type="component" value="Unassembled WGS sequence"/>
</dbReference>
<dbReference type="AlphaFoldDB" id="A0ABD6CUP5"/>
<protein>
    <submittedName>
        <fullName evidence="1">Rubrerythrin family protein</fullName>
    </submittedName>
</protein>
<evidence type="ECO:0000313" key="1">
    <source>
        <dbReference type="EMBL" id="MFD1632356.1"/>
    </source>
</evidence>
<dbReference type="InterPro" id="IPR009078">
    <property type="entry name" value="Ferritin-like_SF"/>
</dbReference>
<name>A0ABD6CUP5_9EURY</name>
<dbReference type="EMBL" id="JBHUDL010000004">
    <property type="protein sequence ID" value="MFD1632356.1"/>
    <property type="molecule type" value="Genomic_DNA"/>
</dbReference>
<organism evidence="1 2">
    <name type="scientific">Haloplanus ruber</name>
    <dbReference type="NCBI Taxonomy" id="869892"/>
    <lineage>
        <taxon>Archaea</taxon>
        <taxon>Methanobacteriati</taxon>
        <taxon>Methanobacteriota</taxon>
        <taxon>Stenosarchaea group</taxon>
        <taxon>Halobacteria</taxon>
        <taxon>Halobacteriales</taxon>
        <taxon>Haloferacaceae</taxon>
        <taxon>Haloplanus</taxon>
    </lineage>
</organism>
<dbReference type="InterPro" id="IPR012347">
    <property type="entry name" value="Ferritin-like"/>
</dbReference>
<proteinExistence type="predicted"/>
<dbReference type="RefSeq" id="WP_256406346.1">
    <property type="nucleotide sequence ID" value="NZ_CP187151.1"/>
</dbReference>